<dbReference type="EMBL" id="UHJC01000001">
    <property type="protein sequence ID" value="SUP84728.1"/>
    <property type="molecule type" value="Genomic_DNA"/>
</dbReference>
<name>A0A380QBU1_YERPU</name>
<accession>A0A380QBU1</accession>
<evidence type="ECO:0000256" key="1">
    <source>
        <dbReference type="SAM" id="Phobius"/>
    </source>
</evidence>
<sequence>MKDIKIEAENVILSSIFINSIMYMFTKYIIGVSINSTITAPNILNNLFFISIIQSQFTIFIYKVISLLHKYSATSMKFCHIPHNHYFLICNQHIKK</sequence>
<organism evidence="2 3">
    <name type="scientific">Yersinia pseudotuberculosis</name>
    <dbReference type="NCBI Taxonomy" id="633"/>
    <lineage>
        <taxon>Bacteria</taxon>
        <taxon>Pseudomonadati</taxon>
        <taxon>Pseudomonadota</taxon>
        <taxon>Gammaproteobacteria</taxon>
        <taxon>Enterobacterales</taxon>
        <taxon>Yersiniaceae</taxon>
        <taxon>Yersinia</taxon>
    </lineage>
</organism>
<keyword evidence="1" id="KW-0472">Membrane</keyword>
<gene>
    <name evidence="2" type="ORF">NCTC8580_03207</name>
</gene>
<dbReference type="AlphaFoldDB" id="A0A380QBU1"/>
<feature type="transmembrane region" description="Helical" evidence="1">
    <location>
        <begin position="46"/>
        <end position="68"/>
    </location>
</feature>
<feature type="transmembrane region" description="Helical" evidence="1">
    <location>
        <begin position="12"/>
        <end position="34"/>
    </location>
</feature>
<protein>
    <submittedName>
        <fullName evidence="2">Uncharacterized protein</fullName>
    </submittedName>
</protein>
<evidence type="ECO:0000313" key="2">
    <source>
        <dbReference type="EMBL" id="SUP84728.1"/>
    </source>
</evidence>
<evidence type="ECO:0000313" key="3">
    <source>
        <dbReference type="Proteomes" id="UP000255087"/>
    </source>
</evidence>
<reference evidence="2 3" key="1">
    <citation type="submission" date="2018-06" db="EMBL/GenBank/DDBJ databases">
        <authorList>
            <consortium name="Pathogen Informatics"/>
            <person name="Doyle S."/>
        </authorList>
    </citation>
    <scope>NUCLEOTIDE SEQUENCE [LARGE SCALE GENOMIC DNA]</scope>
    <source>
        <strain evidence="2 3">NCTC8580</strain>
    </source>
</reference>
<proteinExistence type="predicted"/>
<keyword evidence="1" id="KW-1133">Transmembrane helix</keyword>
<keyword evidence="1" id="KW-0812">Transmembrane</keyword>
<dbReference type="Proteomes" id="UP000255087">
    <property type="component" value="Unassembled WGS sequence"/>
</dbReference>